<dbReference type="PANTHER" id="PTHR24346">
    <property type="entry name" value="MAP/MICROTUBULE AFFINITY-REGULATING KINASE"/>
    <property type="match status" value="1"/>
</dbReference>
<dbReference type="Pfam" id="PF00069">
    <property type="entry name" value="Pkinase"/>
    <property type="match status" value="1"/>
</dbReference>
<feature type="compositionally biased region" description="Polar residues" evidence="7">
    <location>
        <begin position="706"/>
        <end position="720"/>
    </location>
</feature>
<sequence length="1246" mass="138424">MTTNRPEMASTKKNKTNFFGQYLLLHTIGEGEFAKVKLALHRETGEEFAIKLVKKEWIDTEVKLTKIKREISALKAVDHKYIVKLNDIIETEKYIGLVLEYASGGELFEHILAHRYLRERDACRLFAQLISAENLLLDWNRNIKVTDFGFANHFDAEYGELMMTSCGSPCYAAPELVVSNGMYAGTVVDVWSCGVILYAMLAGYLPFDDDPSNPDGDNINQLYKYILSTELVFPDHISSSARHLLRKMLVPNPAHRATIAYVRSHKWLQPYSHYFNEANDSHVVPTFSNQPQSNSNDKINPNQLEDNPSSIFDPIDSKNTILDSYSELKNVSQPNMASNQNPSYELIKEFDSLNTQHSNNNDKSQYNLNDFHTSQNSLLNLHGSTTKLADFDPFAELSNNNTSSVGHITKSKPRTNTIAVDDSKQIQATINNIISPSGNNDIANDIPMYSTSPITLPHIQNFDQGFADSFNMAIDSDINFNNSDSKSQRRRTAMPTTEFSLNEKTNPTHFRTSMDAITNLRIGEYPNLDSNDSNNIKITQPNKSAIADSIPQIVSIDDSTEHLNLQLYVPDSKISTANPIQNNSKILSSIGDIRSQTKSNTNHVGKKTDSYKRVSQQTSSSRIISDIRPISNSLRKSENISQTKSQELGPKISSARGAFGEELGVKIGAGIASGPVRDYSSARLYNGSTGKKMLLWMTKKSKRTTNDPTPMSSNTNSFKSLGTGGSVPKRRIQSIFNSPEQSENVISTANSEDYLTKITRKNDQTKVFGNFENKNKDVKNSRNPYFFISEEPEILHQMRTHQGAIDPLSISSLPPSELFQHVLQTLDNLGLIVMSTNGLSARVLRPKLESQNPQTPLVIGATYPINISDDLNDESSKKKLINDINLIREIESWKKPYNGSTPLVNKFLIPDGYGKSHSSSTKVEGLLNVPKKENQKDDTSHKWLGLESSNEDFVPGSIFRMAKATPASPQHATTPVDGSALDRGIHGQNAKTIKNKGNQTQLFSLSSKFKLIKKALTKPVGLYSNKKDPVHNNNFTMISGMKNKTQESVLGGSVANTLSGILESNQKLQNTLGNATSGNTKASTKQSPEKLAVEKQKAHKYVPAKCAPVPPPYGETYLDAKGEVQFIVEVCKLKNLSHLFVVTLTRRKGSAWTYKYLYNLFLESLELSKYGSYMTNPFASIITPIGTLNHKDGGDVREVAQTKTPVRGVILGNSQSYSTSTFDSVIMGHLQPSNSFPNQTNLDTNE</sequence>
<feature type="binding site" evidence="6">
    <location>
        <position position="55"/>
    </location>
    <ligand>
        <name>ATP</name>
        <dbReference type="ChEBI" id="CHEBI:30616"/>
    </ligand>
</feature>
<feature type="domain" description="Protein kinase" evidence="8">
    <location>
        <begin position="22"/>
        <end position="268"/>
    </location>
</feature>
<keyword evidence="11" id="KW-1185">Reference proteome</keyword>
<evidence type="ECO:0000256" key="5">
    <source>
        <dbReference type="ARBA" id="ARBA00022840"/>
    </source>
</evidence>
<feature type="compositionally biased region" description="Polar residues" evidence="7">
    <location>
        <begin position="286"/>
        <end position="310"/>
    </location>
</feature>
<dbReference type="FunFam" id="3.30.200.20:FF:000003">
    <property type="entry name" value="Non-specific serine/threonine protein kinase"/>
    <property type="match status" value="1"/>
</dbReference>
<accession>A0A2U1J4J6</accession>
<keyword evidence="3 6" id="KW-0547">Nucleotide-binding</keyword>
<evidence type="ECO:0000313" key="11">
    <source>
        <dbReference type="Proteomes" id="UP000245591"/>
    </source>
</evidence>
<evidence type="ECO:0000259" key="8">
    <source>
        <dbReference type="PROSITE" id="PS50011"/>
    </source>
</evidence>
<dbReference type="PROSITE" id="PS50011">
    <property type="entry name" value="PROTEIN_KINASE_DOM"/>
    <property type="match status" value="1"/>
</dbReference>
<evidence type="ECO:0008006" key="12">
    <source>
        <dbReference type="Google" id="ProtNLM"/>
    </source>
</evidence>
<dbReference type="PROSITE" id="PS50032">
    <property type="entry name" value="KA1"/>
    <property type="match status" value="1"/>
</dbReference>
<dbReference type="EMBL" id="MBFU01000368">
    <property type="protein sequence ID" value="PVZ99973.1"/>
    <property type="molecule type" value="Genomic_DNA"/>
</dbReference>
<evidence type="ECO:0000256" key="1">
    <source>
        <dbReference type="ARBA" id="ARBA00022527"/>
    </source>
</evidence>
<dbReference type="Gene3D" id="3.30.310.80">
    <property type="entry name" value="Kinase associated domain 1, KA1"/>
    <property type="match status" value="1"/>
</dbReference>
<organism evidence="10 11">
    <name type="scientific">Smittium angustum</name>
    <dbReference type="NCBI Taxonomy" id="133377"/>
    <lineage>
        <taxon>Eukaryota</taxon>
        <taxon>Fungi</taxon>
        <taxon>Fungi incertae sedis</taxon>
        <taxon>Zoopagomycota</taxon>
        <taxon>Kickxellomycotina</taxon>
        <taxon>Harpellomycetes</taxon>
        <taxon>Harpellales</taxon>
        <taxon>Legeriomycetaceae</taxon>
        <taxon>Smittium</taxon>
    </lineage>
</organism>
<evidence type="ECO:0000256" key="3">
    <source>
        <dbReference type="ARBA" id="ARBA00022741"/>
    </source>
</evidence>
<name>A0A2U1J4J6_SMIAN</name>
<dbReference type="GO" id="GO:0005737">
    <property type="term" value="C:cytoplasm"/>
    <property type="evidence" value="ECO:0007669"/>
    <property type="project" value="TreeGrafter"/>
</dbReference>
<gene>
    <name evidence="10" type="ORF">BB558_003996</name>
</gene>
<feature type="region of interest" description="Disordered" evidence="7">
    <location>
        <begin position="702"/>
        <end position="726"/>
    </location>
</feature>
<dbReference type="InterPro" id="IPR011009">
    <property type="entry name" value="Kinase-like_dom_sf"/>
</dbReference>
<keyword evidence="2" id="KW-0808">Transferase</keyword>
<dbReference type="PANTHER" id="PTHR24346:SF110">
    <property type="entry name" value="NON-SPECIFIC SERINE_THREONINE PROTEIN KINASE"/>
    <property type="match status" value="1"/>
</dbReference>
<dbReference type="InterPro" id="IPR000719">
    <property type="entry name" value="Prot_kinase_dom"/>
</dbReference>
<evidence type="ECO:0000256" key="6">
    <source>
        <dbReference type="PROSITE-ProRule" id="PRU10141"/>
    </source>
</evidence>
<keyword evidence="5 6" id="KW-0067">ATP-binding</keyword>
<dbReference type="GO" id="GO:0005524">
    <property type="term" value="F:ATP binding"/>
    <property type="evidence" value="ECO:0007669"/>
    <property type="project" value="UniProtKB-UniRule"/>
</dbReference>
<evidence type="ECO:0000256" key="4">
    <source>
        <dbReference type="ARBA" id="ARBA00022777"/>
    </source>
</evidence>
<dbReference type="InterPro" id="IPR001772">
    <property type="entry name" value="KA1_dom"/>
</dbReference>
<evidence type="ECO:0000256" key="2">
    <source>
        <dbReference type="ARBA" id="ARBA00022679"/>
    </source>
</evidence>
<dbReference type="Pfam" id="PF02149">
    <property type="entry name" value="KA1"/>
    <property type="match status" value="1"/>
</dbReference>
<dbReference type="Gene3D" id="1.10.510.10">
    <property type="entry name" value="Transferase(Phosphotransferase) domain 1"/>
    <property type="match status" value="1"/>
</dbReference>
<comment type="caution">
    <text evidence="10">The sequence shown here is derived from an EMBL/GenBank/DDBJ whole genome shotgun (WGS) entry which is preliminary data.</text>
</comment>
<keyword evidence="4" id="KW-0418">Kinase</keyword>
<dbReference type="Proteomes" id="UP000245591">
    <property type="component" value="Unassembled WGS sequence"/>
</dbReference>
<feature type="domain" description="KA1" evidence="9">
    <location>
        <begin position="1117"/>
        <end position="1167"/>
    </location>
</feature>
<dbReference type="GO" id="GO:0004674">
    <property type="term" value="F:protein serine/threonine kinase activity"/>
    <property type="evidence" value="ECO:0007669"/>
    <property type="project" value="UniProtKB-KW"/>
</dbReference>
<dbReference type="FunFam" id="1.10.510.10:FF:000571">
    <property type="entry name" value="Maternal embryonic leucine zipper kinase"/>
    <property type="match status" value="1"/>
</dbReference>
<reference evidence="10 11" key="1">
    <citation type="journal article" date="2018" name="MBio">
        <title>Comparative Genomics Reveals the Core Gene Toolbox for the Fungus-Insect Symbiosis.</title>
        <authorList>
            <person name="Wang Y."/>
            <person name="Stata M."/>
            <person name="Wang W."/>
            <person name="Stajich J.E."/>
            <person name="White M.M."/>
            <person name="Moncalvo J.M."/>
        </authorList>
    </citation>
    <scope>NUCLEOTIDE SEQUENCE [LARGE SCALE GENOMIC DNA]</scope>
    <source>
        <strain evidence="10 11">AUS-126-30</strain>
    </source>
</reference>
<keyword evidence="1" id="KW-0723">Serine/threonine-protein kinase</keyword>
<evidence type="ECO:0000256" key="7">
    <source>
        <dbReference type="SAM" id="MobiDB-lite"/>
    </source>
</evidence>
<evidence type="ECO:0000259" key="9">
    <source>
        <dbReference type="PROSITE" id="PS50032"/>
    </source>
</evidence>
<proteinExistence type="predicted"/>
<dbReference type="GO" id="GO:0035556">
    <property type="term" value="P:intracellular signal transduction"/>
    <property type="evidence" value="ECO:0007669"/>
    <property type="project" value="TreeGrafter"/>
</dbReference>
<dbReference type="InterPro" id="IPR017441">
    <property type="entry name" value="Protein_kinase_ATP_BS"/>
</dbReference>
<evidence type="ECO:0000313" key="10">
    <source>
        <dbReference type="EMBL" id="PVZ99973.1"/>
    </source>
</evidence>
<feature type="region of interest" description="Disordered" evidence="7">
    <location>
        <begin position="283"/>
        <end position="315"/>
    </location>
</feature>
<dbReference type="AlphaFoldDB" id="A0A2U1J4J6"/>
<feature type="region of interest" description="Disordered" evidence="7">
    <location>
        <begin position="596"/>
        <end position="620"/>
    </location>
</feature>
<protein>
    <recommendedName>
        <fullName evidence="12">Non-specific serine/threonine protein kinase</fullName>
    </recommendedName>
</protein>
<dbReference type="SUPFAM" id="SSF56112">
    <property type="entry name" value="Protein kinase-like (PK-like)"/>
    <property type="match status" value="1"/>
</dbReference>
<dbReference type="PROSITE" id="PS00107">
    <property type="entry name" value="PROTEIN_KINASE_ATP"/>
    <property type="match status" value="1"/>
</dbReference>